<gene>
    <name evidence="1" type="ORF">UFOVP126_29</name>
</gene>
<name>A0A6J5LAC4_9CAUD</name>
<organism evidence="1">
    <name type="scientific">uncultured Caudovirales phage</name>
    <dbReference type="NCBI Taxonomy" id="2100421"/>
    <lineage>
        <taxon>Viruses</taxon>
        <taxon>Duplodnaviria</taxon>
        <taxon>Heunggongvirae</taxon>
        <taxon>Uroviricota</taxon>
        <taxon>Caudoviricetes</taxon>
        <taxon>Peduoviridae</taxon>
        <taxon>Maltschvirus</taxon>
        <taxon>Maltschvirus maltsch</taxon>
    </lineage>
</organism>
<evidence type="ECO:0000313" key="1">
    <source>
        <dbReference type="EMBL" id="CAB4130935.1"/>
    </source>
</evidence>
<dbReference type="EMBL" id="LR796241">
    <property type="protein sequence ID" value="CAB4130935.1"/>
    <property type="molecule type" value="Genomic_DNA"/>
</dbReference>
<accession>A0A6J5LAC4</accession>
<reference evidence="1" key="1">
    <citation type="submission" date="2020-04" db="EMBL/GenBank/DDBJ databases">
        <authorList>
            <person name="Chiriac C."/>
            <person name="Salcher M."/>
            <person name="Ghai R."/>
            <person name="Kavagutti S V."/>
        </authorList>
    </citation>
    <scope>NUCLEOTIDE SEQUENCE</scope>
</reference>
<protein>
    <submittedName>
        <fullName evidence="1">Uncharacterized protein</fullName>
    </submittedName>
</protein>
<proteinExistence type="predicted"/>
<sequence length="103" mass="11062">MSANEPMDPFFTTMKIRACEGDAAGQVLLEAYGKQQVQAAMAQIAPRIEAAIEQSALDAAVAERQRIIGWMRDEAESGGLTASQYADFLAMGLPSTQPTETPQ</sequence>